<organism evidence="1 2">
    <name type="scientific">Dysgonomonas alginatilytica</name>
    <dbReference type="NCBI Taxonomy" id="1605892"/>
    <lineage>
        <taxon>Bacteria</taxon>
        <taxon>Pseudomonadati</taxon>
        <taxon>Bacteroidota</taxon>
        <taxon>Bacteroidia</taxon>
        <taxon>Bacteroidales</taxon>
        <taxon>Dysgonomonadaceae</taxon>
        <taxon>Dysgonomonas</taxon>
    </lineage>
</organism>
<dbReference type="OrthoDB" id="9967626at2"/>
<protein>
    <submittedName>
        <fullName evidence="1">Uncharacterized protein</fullName>
    </submittedName>
</protein>
<evidence type="ECO:0000313" key="1">
    <source>
        <dbReference type="EMBL" id="PXV62080.1"/>
    </source>
</evidence>
<dbReference type="RefSeq" id="WP_146212766.1">
    <property type="nucleotide sequence ID" value="NZ_QICL01000022.1"/>
</dbReference>
<comment type="caution">
    <text evidence="1">The sequence shown here is derived from an EMBL/GenBank/DDBJ whole genome shotgun (WGS) entry which is preliminary data.</text>
</comment>
<dbReference type="EMBL" id="QICL01000022">
    <property type="protein sequence ID" value="PXV62080.1"/>
    <property type="molecule type" value="Genomic_DNA"/>
</dbReference>
<evidence type="ECO:0000313" key="2">
    <source>
        <dbReference type="Proteomes" id="UP000247973"/>
    </source>
</evidence>
<dbReference type="AlphaFoldDB" id="A0A2V3PMI2"/>
<keyword evidence="2" id="KW-1185">Reference proteome</keyword>
<name>A0A2V3PMI2_9BACT</name>
<proteinExistence type="predicted"/>
<dbReference type="Proteomes" id="UP000247973">
    <property type="component" value="Unassembled WGS sequence"/>
</dbReference>
<reference evidence="1 2" key="1">
    <citation type="submission" date="2018-03" db="EMBL/GenBank/DDBJ databases">
        <title>Genomic Encyclopedia of Archaeal and Bacterial Type Strains, Phase II (KMG-II): from individual species to whole genera.</title>
        <authorList>
            <person name="Goeker M."/>
        </authorList>
    </citation>
    <scope>NUCLEOTIDE SEQUENCE [LARGE SCALE GENOMIC DNA]</scope>
    <source>
        <strain evidence="1 2">DSM 100214</strain>
    </source>
</reference>
<gene>
    <name evidence="1" type="ORF">CLV62_12233</name>
</gene>
<sequence>MKTRYNKSKIMRLAHHLMKYEGYTRSQALTLAWSKARRSDFYLIIEIVKPCNIEKEINMSYESINSYYGNGAYSGD</sequence>
<accession>A0A2V3PMI2</accession>